<keyword evidence="3" id="KW-1185">Reference proteome</keyword>
<reference evidence="2" key="1">
    <citation type="submission" date="2020-08" db="EMBL/GenBank/DDBJ databases">
        <title>Multicomponent nature underlies the extraordinary mechanical properties of spider dragline silk.</title>
        <authorList>
            <person name="Kono N."/>
            <person name="Nakamura H."/>
            <person name="Mori M."/>
            <person name="Yoshida Y."/>
            <person name="Ohtoshi R."/>
            <person name="Malay A.D."/>
            <person name="Moran D.A.P."/>
            <person name="Tomita M."/>
            <person name="Numata K."/>
            <person name="Arakawa K."/>
        </authorList>
    </citation>
    <scope>NUCLEOTIDE SEQUENCE</scope>
</reference>
<protein>
    <submittedName>
        <fullName evidence="2">Uncharacterized protein</fullName>
    </submittedName>
</protein>
<dbReference type="Proteomes" id="UP000887013">
    <property type="component" value="Unassembled WGS sequence"/>
</dbReference>
<dbReference type="EMBL" id="BMAW01008854">
    <property type="protein sequence ID" value="GFT10635.1"/>
    <property type="molecule type" value="Genomic_DNA"/>
</dbReference>
<feature type="region of interest" description="Disordered" evidence="1">
    <location>
        <begin position="14"/>
        <end position="40"/>
    </location>
</feature>
<accession>A0A8X6NEV9</accession>
<proteinExistence type="predicted"/>
<organism evidence="2 3">
    <name type="scientific">Nephila pilipes</name>
    <name type="common">Giant wood spider</name>
    <name type="synonym">Nephila maculata</name>
    <dbReference type="NCBI Taxonomy" id="299642"/>
    <lineage>
        <taxon>Eukaryota</taxon>
        <taxon>Metazoa</taxon>
        <taxon>Ecdysozoa</taxon>
        <taxon>Arthropoda</taxon>
        <taxon>Chelicerata</taxon>
        <taxon>Arachnida</taxon>
        <taxon>Araneae</taxon>
        <taxon>Araneomorphae</taxon>
        <taxon>Entelegynae</taxon>
        <taxon>Araneoidea</taxon>
        <taxon>Nephilidae</taxon>
        <taxon>Nephila</taxon>
    </lineage>
</organism>
<name>A0A8X6NEV9_NEPPI</name>
<sequence>MLFPLVESTLPDETLLTGERYRSTSRRSHDEENQNSKITTKTELDSVLEFLQDEVQADERIVLASQNFGFDAKPHYKSFKEKKTGNNKHKYGDTR</sequence>
<evidence type="ECO:0000256" key="1">
    <source>
        <dbReference type="SAM" id="MobiDB-lite"/>
    </source>
</evidence>
<evidence type="ECO:0000313" key="2">
    <source>
        <dbReference type="EMBL" id="GFT10635.1"/>
    </source>
</evidence>
<feature type="compositionally biased region" description="Basic and acidic residues" evidence="1">
    <location>
        <begin position="19"/>
        <end position="40"/>
    </location>
</feature>
<dbReference type="AlphaFoldDB" id="A0A8X6NEV9"/>
<dbReference type="OrthoDB" id="6768980at2759"/>
<gene>
    <name evidence="2" type="ORF">NPIL_215631</name>
</gene>
<evidence type="ECO:0000313" key="3">
    <source>
        <dbReference type="Proteomes" id="UP000887013"/>
    </source>
</evidence>
<comment type="caution">
    <text evidence="2">The sequence shown here is derived from an EMBL/GenBank/DDBJ whole genome shotgun (WGS) entry which is preliminary data.</text>
</comment>